<sequence>NNFISINSIIKAQNSTSDILSDLRGMIKWYAILGSVSIFCYWLGYSFWMIAAERQVRRMRFALFRSIMHQEMGWFDKLNPGELSNRLVADLDKIRDGLGDKKADFISLMCRLFGGLIFAFITGWKLSLVFIATSPLTIFAFNITMRVR</sequence>
<feature type="transmembrane region" description="Helical" evidence="5">
    <location>
        <begin position="29"/>
        <end position="51"/>
    </location>
</feature>
<dbReference type="EMBL" id="CAJOBH010260765">
    <property type="protein sequence ID" value="CAF5155050.1"/>
    <property type="molecule type" value="Genomic_DNA"/>
</dbReference>
<evidence type="ECO:0000313" key="7">
    <source>
        <dbReference type="EMBL" id="CAF5155050.1"/>
    </source>
</evidence>
<reference evidence="7" key="1">
    <citation type="submission" date="2021-02" db="EMBL/GenBank/DDBJ databases">
        <authorList>
            <person name="Nowell W R."/>
        </authorList>
    </citation>
    <scope>NUCLEOTIDE SEQUENCE</scope>
</reference>
<dbReference type="GO" id="GO:0005524">
    <property type="term" value="F:ATP binding"/>
    <property type="evidence" value="ECO:0007669"/>
    <property type="project" value="InterPro"/>
</dbReference>
<dbReference type="Pfam" id="PF00664">
    <property type="entry name" value="ABC_membrane"/>
    <property type="match status" value="1"/>
</dbReference>
<dbReference type="Gene3D" id="1.20.1560.10">
    <property type="entry name" value="ABC transporter type 1, transmembrane domain"/>
    <property type="match status" value="1"/>
</dbReference>
<gene>
    <name evidence="7" type="ORF">BYL167_LOCUS73205</name>
</gene>
<comment type="subcellular location">
    <subcellularLocation>
        <location evidence="1">Membrane</location>
        <topology evidence="1">Multi-pass membrane protein</topology>
    </subcellularLocation>
</comment>
<dbReference type="PANTHER" id="PTHR43394:SF27">
    <property type="entry name" value="ATP-DEPENDENT TRANSLOCASE ABCB1-LIKE"/>
    <property type="match status" value="1"/>
</dbReference>
<keyword evidence="2 5" id="KW-0812">Transmembrane</keyword>
<comment type="caution">
    <text evidence="7">The sequence shown here is derived from an EMBL/GenBank/DDBJ whole genome shotgun (WGS) entry which is preliminary data.</text>
</comment>
<evidence type="ECO:0000313" key="8">
    <source>
        <dbReference type="Proteomes" id="UP000681967"/>
    </source>
</evidence>
<protein>
    <recommendedName>
        <fullName evidence="6">ABC transmembrane type-1 domain-containing protein</fullName>
    </recommendedName>
</protein>
<feature type="domain" description="ABC transmembrane type-1" evidence="6">
    <location>
        <begin position="6"/>
        <end position="148"/>
    </location>
</feature>
<feature type="non-terminal residue" evidence="7">
    <location>
        <position position="1"/>
    </location>
</feature>
<keyword evidence="3 5" id="KW-1133">Transmembrane helix</keyword>
<keyword evidence="4 5" id="KW-0472">Membrane</keyword>
<evidence type="ECO:0000259" key="6">
    <source>
        <dbReference type="PROSITE" id="PS50929"/>
    </source>
</evidence>
<proteinExistence type="predicted"/>
<dbReference type="InterPro" id="IPR039421">
    <property type="entry name" value="Type_1_exporter"/>
</dbReference>
<dbReference type="InterPro" id="IPR011527">
    <property type="entry name" value="ABC1_TM_dom"/>
</dbReference>
<organism evidence="7 8">
    <name type="scientific">Rotaria magnacalcarata</name>
    <dbReference type="NCBI Taxonomy" id="392030"/>
    <lineage>
        <taxon>Eukaryota</taxon>
        <taxon>Metazoa</taxon>
        <taxon>Spiralia</taxon>
        <taxon>Gnathifera</taxon>
        <taxon>Rotifera</taxon>
        <taxon>Eurotatoria</taxon>
        <taxon>Bdelloidea</taxon>
        <taxon>Philodinida</taxon>
        <taxon>Philodinidae</taxon>
        <taxon>Rotaria</taxon>
    </lineage>
</organism>
<dbReference type="PROSITE" id="PS50929">
    <property type="entry name" value="ABC_TM1F"/>
    <property type="match status" value="1"/>
</dbReference>
<evidence type="ECO:0000256" key="3">
    <source>
        <dbReference type="ARBA" id="ARBA00022989"/>
    </source>
</evidence>
<evidence type="ECO:0000256" key="2">
    <source>
        <dbReference type="ARBA" id="ARBA00022692"/>
    </source>
</evidence>
<dbReference type="Proteomes" id="UP000681967">
    <property type="component" value="Unassembled WGS sequence"/>
</dbReference>
<accession>A0A8S3G9N4</accession>
<dbReference type="GO" id="GO:0015421">
    <property type="term" value="F:ABC-type oligopeptide transporter activity"/>
    <property type="evidence" value="ECO:0007669"/>
    <property type="project" value="TreeGrafter"/>
</dbReference>
<dbReference type="GO" id="GO:0005743">
    <property type="term" value="C:mitochondrial inner membrane"/>
    <property type="evidence" value="ECO:0007669"/>
    <property type="project" value="TreeGrafter"/>
</dbReference>
<dbReference type="GO" id="GO:0090374">
    <property type="term" value="P:oligopeptide export from mitochondrion"/>
    <property type="evidence" value="ECO:0007669"/>
    <property type="project" value="TreeGrafter"/>
</dbReference>
<name>A0A8S3G9N4_9BILA</name>
<dbReference type="AlphaFoldDB" id="A0A8S3G9N4"/>
<dbReference type="InterPro" id="IPR036640">
    <property type="entry name" value="ABC1_TM_sf"/>
</dbReference>
<dbReference type="PANTHER" id="PTHR43394">
    <property type="entry name" value="ATP-DEPENDENT PERMEASE MDL1, MITOCHONDRIAL"/>
    <property type="match status" value="1"/>
</dbReference>
<evidence type="ECO:0000256" key="4">
    <source>
        <dbReference type="ARBA" id="ARBA00023136"/>
    </source>
</evidence>
<evidence type="ECO:0000256" key="5">
    <source>
        <dbReference type="SAM" id="Phobius"/>
    </source>
</evidence>
<dbReference type="SUPFAM" id="SSF90123">
    <property type="entry name" value="ABC transporter transmembrane region"/>
    <property type="match status" value="1"/>
</dbReference>
<evidence type="ECO:0000256" key="1">
    <source>
        <dbReference type="ARBA" id="ARBA00004141"/>
    </source>
</evidence>